<organism evidence="2">
    <name type="scientific">Sylvanvirus sp</name>
    <dbReference type="NCBI Taxonomy" id="2487774"/>
    <lineage>
        <taxon>Viruses</taxon>
    </lineage>
</organism>
<protein>
    <submittedName>
        <fullName evidence="2">Uncharacterized protein</fullName>
    </submittedName>
</protein>
<feature type="compositionally biased region" description="Basic and acidic residues" evidence="1">
    <location>
        <begin position="383"/>
        <end position="399"/>
    </location>
</feature>
<reference evidence="2" key="1">
    <citation type="submission" date="2018-10" db="EMBL/GenBank/DDBJ databases">
        <title>Hidden diversity of soil giant viruses.</title>
        <authorList>
            <person name="Schulz F."/>
            <person name="Alteio L."/>
            <person name="Goudeau D."/>
            <person name="Ryan E.M."/>
            <person name="Malmstrom R.R."/>
            <person name="Blanchard J."/>
            <person name="Woyke T."/>
        </authorList>
    </citation>
    <scope>NUCLEOTIDE SEQUENCE</scope>
    <source>
        <strain evidence="2">SYV1</strain>
    </source>
</reference>
<feature type="region of interest" description="Disordered" evidence="1">
    <location>
        <begin position="383"/>
        <end position="408"/>
    </location>
</feature>
<evidence type="ECO:0000256" key="1">
    <source>
        <dbReference type="SAM" id="MobiDB-lite"/>
    </source>
</evidence>
<gene>
    <name evidence="2" type="ORF">Sylvanvirus12_14</name>
</gene>
<dbReference type="EMBL" id="MK072518">
    <property type="protein sequence ID" value="AYV86882.1"/>
    <property type="molecule type" value="Genomic_DNA"/>
</dbReference>
<accession>A0A3G5AI39</accession>
<sequence>MTSETTTCKESIDNIDKTNTVPKCKTRVYNRHVIMNSRCVAVGQTTEDKILSNNTSASNIRAIMDNSHHKLTNSTNVNPPPNRVNKQDTVKFPIMTGFERLSPDRHLLHHQPTLMLSTYLTFHDMLPQSSKQKVYYLEFFLAPGITYQIPIEVTCSKSFYSSQVMKQRFNCLHLWREQLDQDVWLEIEQIHEAYGNSLLPLIGHKFIACRSFETVRTDLCYTNLRLAFYNTEERHPAVYKFRLSLTFSKLKQLLQGPQWPDVADKIKDQYLSFNSPLQITTHHCENGVMSKPMPKPPSFFAPCLKVRWLKSFPYLNCSSSPYNCFITTGHEGQIPQTTQLEKESKDIYLPDSNSNAPLFTSSFLPSSHSPIYSSSSNFIKKDIDSNKEQAYQEHQHEQDVEMNGEGES</sequence>
<evidence type="ECO:0000313" key="2">
    <source>
        <dbReference type="EMBL" id="AYV86882.1"/>
    </source>
</evidence>
<name>A0A3G5AI39_9VIRU</name>
<proteinExistence type="predicted"/>